<evidence type="ECO:0000313" key="2">
    <source>
        <dbReference type="EMBL" id="GBE88980.1"/>
    </source>
</evidence>
<dbReference type="GeneID" id="38785897"/>
<dbReference type="EMBL" id="BFAD01000014">
    <property type="protein sequence ID" value="GBE88980.1"/>
    <property type="molecule type" value="Genomic_DNA"/>
</dbReference>
<reference evidence="2 3" key="1">
    <citation type="journal article" date="2018" name="Sci. Rep.">
        <title>Genome sequence of the cauliflower mushroom Sparassis crispa (Hanabiratake) and its association with beneficial usage.</title>
        <authorList>
            <person name="Kiyama R."/>
            <person name="Furutani Y."/>
            <person name="Kawaguchi K."/>
            <person name="Nakanishi T."/>
        </authorList>
    </citation>
    <scope>NUCLEOTIDE SEQUENCE [LARGE SCALE GENOMIC DNA]</scope>
</reference>
<feature type="region of interest" description="Disordered" evidence="1">
    <location>
        <begin position="844"/>
        <end position="865"/>
    </location>
</feature>
<protein>
    <submittedName>
        <fullName evidence="2">Uncharacterized protein</fullName>
    </submittedName>
</protein>
<evidence type="ECO:0000313" key="3">
    <source>
        <dbReference type="Proteomes" id="UP000287166"/>
    </source>
</evidence>
<evidence type="ECO:0000256" key="1">
    <source>
        <dbReference type="SAM" id="MobiDB-lite"/>
    </source>
</evidence>
<gene>
    <name evidence="2" type="ORF">SCP_1403880</name>
</gene>
<dbReference type="AlphaFoldDB" id="A0A401H3Q5"/>
<name>A0A401H3Q5_9APHY</name>
<organism evidence="2 3">
    <name type="scientific">Sparassis crispa</name>
    <dbReference type="NCBI Taxonomy" id="139825"/>
    <lineage>
        <taxon>Eukaryota</taxon>
        <taxon>Fungi</taxon>
        <taxon>Dikarya</taxon>
        <taxon>Basidiomycota</taxon>
        <taxon>Agaricomycotina</taxon>
        <taxon>Agaricomycetes</taxon>
        <taxon>Polyporales</taxon>
        <taxon>Sparassidaceae</taxon>
        <taxon>Sparassis</taxon>
    </lineage>
</organism>
<feature type="region of interest" description="Disordered" evidence="1">
    <location>
        <begin position="444"/>
        <end position="488"/>
    </location>
</feature>
<accession>A0A401H3Q5</accession>
<comment type="caution">
    <text evidence="2">The sequence shown here is derived from an EMBL/GenBank/DDBJ whole genome shotgun (WGS) entry which is preliminary data.</text>
</comment>
<feature type="region of interest" description="Disordered" evidence="1">
    <location>
        <begin position="182"/>
        <end position="233"/>
    </location>
</feature>
<dbReference type="InParanoid" id="A0A401H3Q5"/>
<dbReference type="RefSeq" id="XP_027619893.1">
    <property type="nucleotide sequence ID" value="XM_027764092.1"/>
</dbReference>
<feature type="compositionally biased region" description="Low complexity" evidence="1">
    <location>
        <begin position="469"/>
        <end position="483"/>
    </location>
</feature>
<sequence length="1080" mass="119638">MDPFKQYLNILKEDVAWHKFVDDGQKWPPNVRDLRGELLTDSRRVPSWVTTGPYPPIDPRAEPLLEELQNTFKSHAGSLEDVAFDQQLQGMFGTLLSDCARLRNVISSDSLCGSANPKESFLIVMICNAMSSVTADFSIDENVLVALPRYRGGGLNVPTKYMSNGIQVPLLMSVFAEIPDDNSNADGSDVMATDADTEEADSDAESHNPDAEQGEDEPREPSEPPRPDSVASPMSMSTFLSLCEKPVLIEESASDSESPYDPQSPAELNAHILVYPPSRRLPKRCSLPFLCAAEEDDLPLVMMAILYQRYVWKISEPVVGVGFSKYHTSIYFYIGWLDGDIHKEGSLPRVHLGSLGRDGSLDLASLDGAFALCRAVLALQGLAEQMYSASRATATQIAEEIRDDSVSMWRLDTVGCVNVVESNPDQHDRIAAWAQGLTYKTSAEMADTMGPKATRSTRRKAKAAAPEKSTSSASEGSSRSAYSKDANLPVISIPQEEKDKQDEQSQASNSLYNPMSCSTFAGEAAKKGNGGLVYNYLFNRRVVLSSTCSNAKMLNLCESFTGDVWPFIWSSLGDVPRVDRSLEPFRRELFEQAQEQYARKAPRDVPKEILPLLESSLSLILAATRRAQRKARSVIPPSESVWRHDFDALIFDFFTNALNGTISLHARSQDTTGVTDPTKALQLPEDDRLIPSTERTISLPRATPLKSSFAPKVYSHIAEGVPKDEGPYGERLMKWASGDGQRFRAAYGQEIKDHMIVQSQAAAWVTRGDGPSNAPYRGKCDALGTLSVDLPVRRELLESVQLVVTSQPKEPYVVDKYESKHIQTETAVLADTQRQTQDSIDNSFLTANPTPPPGNMPPFHDESPETRDYAIASSSFCDTDLLYENAEEYLESNLKVISERYETLTAGQRKNARIKNPVSILELPVLFMEYKKQDTDIAKGTNQHRMYCTAGATNLEVMGLEEIPVFSGLTDGPRVTLATAWSSHDIIEIFERHTRTIDISTALGAFRFASILARLAIIHCRDLEKRFGKVSKDLLRKLEAREFDNPDSKLQWKQPPPPRPKSPKSGEAGTRSARVPEPVQ</sequence>
<proteinExistence type="predicted"/>
<dbReference type="OrthoDB" id="2919059at2759"/>
<feature type="region of interest" description="Disordered" evidence="1">
    <location>
        <begin position="1045"/>
        <end position="1080"/>
    </location>
</feature>
<keyword evidence="3" id="KW-1185">Reference proteome</keyword>
<dbReference type="Proteomes" id="UP000287166">
    <property type="component" value="Unassembled WGS sequence"/>
</dbReference>